<evidence type="ECO:0000313" key="3">
    <source>
        <dbReference type="Proteomes" id="UP001359559"/>
    </source>
</evidence>
<keyword evidence="3" id="KW-1185">Reference proteome</keyword>
<feature type="region of interest" description="Disordered" evidence="1">
    <location>
        <begin position="1"/>
        <end position="56"/>
    </location>
</feature>
<dbReference type="AlphaFoldDB" id="A0AAN9KN29"/>
<proteinExistence type="predicted"/>
<name>A0AAN9KN29_CLITE</name>
<protein>
    <submittedName>
        <fullName evidence="2">Uncharacterized protein</fullName>
    </submittedName>
</protein>
<dbReference type="EMBL" id="JAYKXN010000001">
    <property type="protein sequence ID" value="KAK7319183.1"/>
    <property type="molecule type" value="Genomic_DNA"/>
</dbReference>
<comment type="caution">
    <text evidence="2">The sequence shown here is derived from an EMBL/GenBank/DDBJ whole genome shotgun (WGS) entry which is preliminary data.</text>
</comment>
<gene>
    <name evidence="2" type="ORF">RJT34_03901</name>
</gene>
<dbReference type="Proteomes" id="UP001359559">
    <property type="component" value="Unassembled WGS sequence"/>
</dbReference>
<organism evidence="2 3">
    <name type="scientific">Clitoria ternatea</name>
    <name type="common">Butterfly pea</name>
    <dbReference type="NCBI Taxonomy" id="43366"/>
    <lineage>
        <taxon>Eukaryota</taxon>
        <taxon>Viridiplantae</taxon>
        <taxon>Streptophyta</taxon>
        <taxon>Embryophyta</taxon>
        <taxon>Tracheophyta</taxon>
        <taxon>Spermatophyta</taxon>
        <taxon>Magnoliopsida</taxon>
        <taxon>eudicotyledons</taxon>
        <taxon>Gunneridae</taxon>
        <taxon>Pentapetalae</taxon>
        <taxon>rosids</taxon>
        <taxon>fabids</taxon>
        <taxon>Fabales</taxon>
        <taxon>Fabaceae</taxon>
        <taxon>Papilionoideae</taxon>
        <taxon>50 kb inversion clade</taxon>
        <taxon>NPAAA clade</taxon>
        <taxon>indigoferoid/millettioid clade</taxon>
        <taxon>Phaseoleae</taxon>
        <taxon>Clitoria</taxon>
    </lineage>
</organism>
<feature type="compositionally biased region" description="Low complexity" evidence="1">
    <location>
        <begin position="38"/>
        <end position="56"/>
    </location>
</feature>
<accession>A0AAN9KN29</accession>
<reference evidence="2 3" key="1">
    <citation type="submission" date="2024-01" db="EMBL/GenBank/DDBJ databases">
        <title>The genomes of 5 underutilized Papilionoideae crops provide insights into root nodulation and disease resistance.</title>
        <authorList>
            <person name="Yuan L."/>
        </authorList>
    </citation>
    <scope>NUCLEOTIDE SEQUENCE [LARGE SCALE GENOMIC DNA]</scope>
    <source>
        <strain evidence="2">LY-2023</strain>
        <tissue evidence="2">Leaf</tissue>
    </source>
</reference>
<evidence type="ECO:0000313" key="2">
    <source>
        <dbReference type="EMBL" id="KAK7319183.1"/>
    </source>
</evidence>
<evidence type="ECO:0000256" key="1">
    <source>
        <dbReference type="SAM" id="MobiDB-lite"/>
    </source>
</evidence>
<sequence length="89" mass="9340">MRIPTLGAALPNSTRHHHSACLPQPSPVLRSSTPALCSSSPARTSSSPAPSSSFPARLHPLRCGLTYSSENSSEHILIGCPGHLTRTLS</sequence>